<evidence type="ECO:0000256" key="9">
    <source>
        <dbReference type="ARBA" id="ARBA00030757"/>
    </source>
</evidence>
<dbReference type="GO" id="GO:0004719">
    <property type="term" value="F:protein-L-isoaspartate (D-aspartate) O-methyltransferase activity"/>
    <property type="evidence" value="ECO:0007669"/>
    <property type="project" value="UniProtKB-EC"/>
</dbReference>
<organism evidence="13 14">
    <name type="scientific">Acidipropionibacterium virtanenii</name>
    <dbReference type="NCBI Taxonomy" id="2057246"/>
    <lineage>
        <taxon>Bacteria</taxon>
        <taxon>Bacillati</taxon>
        <taxon>Actinomycetota</taxon>
        <taxon>Actinomycetes</taxon>
        <taxon>Propionibacteriales</taxon>
        <taxon>Propionibacteriaceae</taxon>
        <taxon>Acidipropionibacterium</taxon>
    </lineage>
</organism>
<dbReference type="EC" id="2.1.1.77" evidence="3"/>
<keyword evidence="7 13" id="KW-0808">Transferase</keyword>
<keyword evidence="6 13" id="KW-0489">Methyltransferase</keyword>
<evidence type="ECO:0000256" key="2">
    <source>
        <dbReference type="ARBA" id="ARBA00005369"/>
    </source>
</evidence>
<dbReference type="Pfam" id="PF01135">
    <property type="entry name" value="PCMT"/>
    <property type="match status" value="1"/>
</dbReference>
<evidence type="ECO:0000256" key="8">
    <source>
        <dbReference type="ARBA" id="ARBA00022691"/>
    </source>
</evidence>
<comment type="similarity">
    <text evidence="2">Belongs to the methyltransferase superfamily. L-isoaspartyl/D-aspartyl protein methyltransferase family.</text>
</comment>
<dbReference type="KEGG" id="acij:JS278_01145"/>
<dbReference type="EMBL" id="CP025198">
    <property type="protein sequence ID" value="AXE38325.1"/>
    <property type="molecule type" value="Genomic_DNA"/>
</dbReference>
<dbReference type="CDD" id="cd02440">
    <property type="entry name" value="AdoMet_MTases"/>
    <property type="match status" value="1"/>
</dbReference>
<evidence type="ECO:0000313" key="13">
    <source>
        <dbReference type="EMBL" id="AXE38325.1"/>
    </source>
</evidence>
<feature type="region of interest" description="Disordered" evidence="12">
    <location>
        <begin position="1"/>
        <end position="47"/>
    </location>
</feature>
<keyword evidence="8" id="KW-0949">S-adenosyl-L-methionine</keyword>
<proteinExistence type="inferred from homology"/>
<evidence type="ECO:0000256" key="5">
    <source>
        <dbReference type="ARBA" id="ARBA00022490"/>
    </source>
</evidence>
<dbReference type="Proteomes" id="UP000251995">
    <property type="component" value="Chromosome"/>
</dbReference>
<evidence type="ECO:0000256" key="3">
    <source>
        <dbReference type="ARBA" id="ARBA00011890"/>
    </source>
</evidence>
<dbReference type="Gene3D" id="3.40.50.150">
    <property type="entry name" value="Vaccinia Virus protein VP39"/>
    <property type="match status" value="1"/>
</dbReference>
<name>A0A344USS7_9ACTN</name>
<evidence type="ECO:0000256" key="4">
    <source>
        <dbReference type="ARBA" id="ARBA00013346"/>
    </source>
</evidence>
<reference evidence="13 14" key="1">
    <citation type="submission" date="2017-12" db="EMBL/GenBank/DDBJ databases">
        <title>The whole genome sequence of the Acidipropionibacterium virtanenii sp. nov. type strain JS278.</title>
        <authorList>
            <person name="Laine P."/>
            <person name="Deptula P."/>
            <person name="Varmanen P."/>
            <person name="Auvinen P."/>
        </authorList>
    </citation>
    <scope>NUCLEOTIDE SEQUENCE [LARGE SCALE GENOMIC DNA]</scope>
    <source>
        <strain evidence="13 14">JS278</strain>
    </source>
</reference>
<dbReference type="PANTHER" id="PTHR11579">
    <property type="entry name" value="PROTEIN-L-ISOASPARTATE O-METHYLTRANSFERASE"/>
    <property type="match status" value="1"/>
</dbReference>
<feature type="compositionally biased region" description="Polar residues" evidence="12">
    <location>
        <begin position="8"/>
        <end position="19"/>
    </location>
</feature>
<dbReference type="PANTHER" id="PTHR11579:SF0">
    <property type="entry name" value="PROTEIN-L-ISOASPARTATE(D-ASPARTATE) O-METHYLTRANSFERASE"/>
    <property type="match status" value="1"/>
</dbReference>
<dbReference type="SUPFAM" id="SSF53335">
    <property type="entry name" value="S-adenosyl-L-methionine-dependent methyltransferases"/>
    <property type="match status" value="1"/>
</dbReference>
<evidence type="ECO:0000313" key="14">
    <source>
        <dbReference type="Proteomes" id="UP000251995"/>
    </source>
</evidence>
<dbReference type="AlphaFoldDB" id="A0A344USS7"/>
<dbReference type="InterPro" id="IPR029063">
    <property type="entry name" value="SAM-dependent_MTases_sf"/>
</dbReference>
<dbReference type="InterPro" id="IPR000682">
    <property type="entry name" value="PCMT"/>
</dbReference>
<evidence type="ECO:0000256" key="7">
    <source>
        <dbReference type="ARBA" id="ARBA00022679"/>
    </source>
</evidence>
<gene>
    <name evidence="13" type="primary">pcm</name>
    <name evidence="13" type="ORF">JS278_01145</name>
</gene>
<dbReference type="GO" id="GO:0032259">
    <property type="term" value="P:methylation"/>
    <property type="evidence" value="ECO:0007669"/>
    <property type="project" value="UniProtKB-KW"/>
</dbReference>
<evidence type="ECO:0000256" key="1">
    <source>
        <dbReference type="ARBA" id="ARBA00004496"/>
    </source>
</evidence>
<evidence type="ECO:0000256" key="10">
    <source>
        <dbReference type="ARBA" id="ARBA00031323"/>
    </source>
</evidence>
<accession>A0A344USS7</accession>
<comment type="subcellular location">
    <subcellularLocation>
        <location evidence="1">Cytoplasm</location>
    </subcellularLocation>
</comment>
<evidence type="ECO:0000256" key="6">
    <source>
        <dbReference type="ARBA" id="ARBA00022603"/>
    </source>
</evidence>
<evidence type="ECO:0000256" key="12">
    <source>
        <dbReference type="SAM" id="MobiDB-lite"/>
    </source>
</evidence>
<keyword evidence="5" id="KW-0963">Cytoplasm</keyword>
<sequence length="265" mass="27951">MTLDVLTSGDQQEASSDSSVLHPVALRGPMNPNVAPDGADPSVWGPDVASRHIRDRLRLADTVDNGGMGRDADETGAGRIGDVFLAVPRSEFLPKTLRRYADVDAALPLGDGPTCSQPSTVREMLILLDVRPGQRVLDVGSGSGWTTGLLSRLASPGGEVIGVELEPRLVDSSRRALARIPGLGPWRVEIAEPGVLGLPSAGPYDRILVSADARARVPSSLAAQLSDGGLLVVPVDGVMTRVRRSGDHLKVSHHGQYAFVPLQES</sequence>
<evidence type="ECO:0000256" key="11">
    <source>
        <dbReference type="ARBA" id="ARBA00031350"/>
    </source>
</evidence>
<protein>
    <recommendedName>
        <fullName evidence="4">Protein-L-isoaspartate O-methyltransferase</fullName>
        <ecNumber evidence="3">2.1.1.77</ecNumber>
    </recommendedName>
    <alternativeName>
        <fullName evidence="11">L-isoaspartyl protein carboxyl methyltransferase</fullName>
    </alternativeName>
    <alternativeName>
        <fullName evidence="9">Protein L-isoaspartyl methyltransferase</fullName>
    </alternativeName>
    <alternativeName>
        <fullName evidence="10">Protein-beta-aspartate methyltransferase</fullName>
    </alternativeName>
</protein>
<keyword evidence="14" id="KW-1185">Reference proteome</keyword>
<dbReference type="GO" id="GO:0005737">
    <property type="term" value="C:cytoplasm"/>
    <property type="evidence" value="ECO:0007669"/>
    <property type="project" value="UniProtKB-SubCell"/>
</dbReference>